<keyword evidence="5" id="KW-0812">Transmembrane</keyword>
<protein>
    <submittedName>
        <fullName evidence="13">Putative porin</fullName>
    </submittedName>
</protein>
<dbReference type="GO" id="GO:0015288">
    <property type="term" value="F:porin activity"/>
    <property type="evidence" value="ECO:0007669"/>
    <property type="project" value="UniProtKB-KW"/>
</dbReference>
<dbReference type="RefSeq" id="WP_130482543.1">
    <property type="nucleotide sequence ID" value="NZ_SGWV01000010.1"/>
</dbReference>
<evidence type="ECO:0000256" key="6">
    <source>
        <dbReference type="ARBA" id="ARBA00022729"/>
    </source>
</evidence>
<dbReference type="SUPFAM" id="SSF56935">
    <property type="entry name" value="Porins"/>
    <property type="match status" value="1"/>
</dbReference>
<dbReference type="PRINTS" id="PR00184">
    <property type="entry name" value="NEISSPPORIN"/>
</dbReference>
<evidence type="ECO:0000256" key="3">
    <source>
        <dbReference type="ARBA" id="ARBA00022448"/>
    </source>
</evidence>
<gene>
    <name evidence="13" type="ORF">EV685_2695</name>
</gene>
<evidence type="ECO:0000256" key="7">
    <source>
        <dbReference type="ARBA" id="ARBA00023065"/>
    </source>
</evidence>
<evidence type="ECO:0000256" key="8">
    <source>
        <dbReference type="ARBA" id="ARBA00023114"/>
    </source>
</evidence>
<comment type="subunit">
    <text evidence="2">Homotrimer.</text>
</comment>
<comment type="caution">
    <text evidence="13">The sequence shown here is derived from an EMBL/GenBank/DDBJ whole genome shotgun (WGS) entry which is preliminary data.</text>
</comment>
<dbReference type="PRINTS" id="PR00182">
    <property type="entry name" value="ECOLNEIPORIN"/>
</dbReference>
<dbReference type="Gene3D" id="2.40.160.10">
    <property type="entry name" value="Porin"/>
    <property type="match status" value="1"/>
</dbReference>
<evidence type="ECO:0000313" key="14">
    <source>
        <dbReference type="Proteomes" id="UP000293433"/>
    </source>
</evidence>
<dbReference type="InterPro" id="IPR023614">
    <property type="entry name" value="Porin_dom_sf"/>
</dbReference>
<evidence type="ECO:0000256" key="11">
    <source>
        <dbReference type="SAM" id="SignalP"/>
    </source>
</evidence>
<accession>A0A4Q7LG67</accession>
<keyword evidence="9" id="KW-0472">Membrane</keyword>
<feature type="signal peptide" evidence="11">
    <location>
        <begin position="1"/>
        <end position="19"/>
    </location>
</feature>
<keyword evidence="10" id="KW-0998">Cell outer membrane</keyword>
<dbReference type="PANTHER" id="PTHR34501">
    <property type="entry name" value="PROTEIN YDDL-RELATED"/>
    <property type="match status" value="1"/>
</dbReference>
<proteinExistence type="predicted"/>
<dbReference type="PANTHER" id="PTHR34501:SF9">
    <property type="entry name" value="MAJOR OUTER MEMBRANE PROTEIN P.IA"/>
    <property type="match status" value="1"/>
</dbReference>
<evidence type="ECO:0000256" key="5">
    <source>
        <dbReference type="ARBA" id="ARBA00022692"/>
    </source>
</evidence>
<evidence type="ECO:0000259" key="12">
    <source>
        <dbReference type="Pfam" id="PF13609"/>
    </source>
</evidence>
<dbReference type="Pfam" id="PF13609">
    <property type="entry name" value="Porin_4"/>
    <property type="match status" value="1"/>
</dbReference>
<dbReference type="GO" id="GO:0009279">
    <property type="term" value="C:cell outer membrane"/>
    <property type="evidence" value="ECO:0007669"/>
    <property type="project" value="UniProtKB-SubCell"/>
</dbReference>
<keyword evidence="14" id="KW-1185">Reference proteome</keyword>
<keyword evidence="6 11" id="KW-0732">Signal</keyword>
<dbReference type="OrthoDB" id="6975458at2"/>
<sequence length="333" mass="33940">MKKSLIALAVLAASGASFAQSSVTLYGVADFWVGSTSTTDAAGVKLSQTVQNGGGYNGNRWGLRGVEDLGGGLKAKFQFESGFTIDDGNVANGATMFGRQAYAGVEGDFGSVTAGRQYTSYDSLRGATNHAFDAGVAVTGSVWGFGVADYAGRTNNTLRYDSPTMGGVSGSLSYGLGENKTATVNASSQTSLHVKFAMGPILAGVGYQAEKVAAVTTKYTLIAGSYDLGVVKLNAGFNKADNTVLQDSEVQLGVSAPIGANAAVGFGYATADSETAAGADNGKRSGIVLTGYYDLSKRTRAYAATNNTTTKNAAGATTAKTATTLAVGVRHSF</sequence>
<dbReference type="CDD" id="cd00342">
    <property type="entry name" value="gram_neg_porins"/>
    <property type="match status" value="1"/>
</dbReference>
<dbReference type="EMBL" id="SGWV01000010">
    <property type="protein sequence ID" value="RZS53072.1"/>
    <property type="molecule type" value="Genomic_DNA"/>
</dbReference>
<dbReference type="InterPro" id="IPR050298">
    <property type="entry name" value="Gram-neg_bact_OMP"/>
</dbReference>
<keyword evidence="3" id="KW-0813">Transport</keyword>
<evidence type="ECO:0000313" key="13">
    <source>
        <dbReference type="EMBL" id="RZS53072.1"/>
    </source>
</evidence>
<reference evidence="13 14" key="1">
    <citation type="submission" date="2019-02" db="EMBL/GenBank/DDBJ databases">
        <title>Genomic Encyclopedia of Type Strains, Phase IV (KMG-IV): sequencing the most valuable type-strain genomes for metagenomic binning, comparative biology and taxonomic classification.</title>
        <authorList>
            <person name="Goeker M."/>
        </authorList>
    </citation>
    <scope>NUCLEOTIDE SEQUENCE [LARGE SCALE GENOMIC DNA]</scope>
    <source>
        <strain evidence="13 14">DSM 10617</strain>
    </source>
</reference>
<name>A0A4Q7LG67_9BURK</name>
<evidence type="ECO:0000256" key="1">
    <source>
        <dbReference type="ARBA" id="ARBA00004571"/>
    </source>
</evidence>
<evidence type="ECO:0000256" key="10">
    <source>
        <dbReference type="ARBA" id="ARBA00023237"/>
    </source>
</evidence>
<dbReference type="InterPro" id="IPR002299">
    <property type="entry name" value="Porin_Neis"/>
</dbReference>
<keyword evidence="4" id="KW-1134">Transmembrane beta strand</keyword>
<organism evidence="13 14">
    <name type="scientific">Sphaerotilus mobilis</name>
    <dbReference type="NCBI Taxonomy" id="47994"/>
    <lineage>
        <taxon>Bacteria</taxon>
        <taxon>Pseudomonadati</taxon>
        <taxon>Pseudomonadota</taxon>
        <taxon>Betaproteobacteria</taxon>
        <taxon>Burkholderiales</taxon>
        <taxon>Sphaerotilaceae</taxon>
        <taxon>Sphaerotilus</taxon>
    </lineage>
</organism>
<feature type="domain" description="Porin" evidence="12">
    <location>
        <begin position="7"/>
        <end position="312"/>
    </location>
</feature>
<evidence type="ECO:0000256" key="9">
    <source>
        <dbReference type="ARBA" id="ARBA00023136"/>
    </source>
</evidence>
<keyword evidence="7" id="KW-0406">Ion transport</keyword>
<dbReference type="InterPro" id="IPR001702">
    <property type="entry name" value="Porin_Gram-ve"/>
</dbReference>
<dbReference type="InterPro" id="IPR033900">
    <property type="entry name" value="Gram_neg_porin_domain"/>
</dbReference>
<evidence type="ECO:0000256" key="2">
    <source>
        <dbReference type="ARBA" id="ARBA00011233"/>
    </source>
</evidence>
<dbReference type="GO" id="GO:0046930">
    <property type="term" value="C:pore complex"/>
    <property type="evidence" value="ECO:0007669"/>
    <property type="project" value="UniProtKB-KW"/>
</dbReference>
<dbReference type="GO" id="GO:0034220">
    <property type="term" value="P:monoatomic ion transmembrane transport"/>
    <property type="evidence" value="ECO:0007669"/>
    <property type="project" value="InterPro"/>
</dbReference>
<dbReference type="AlphaFoldDB" id="A0A4Q7LG67"/>
<feature type="chain" id="PRO_5020797941" evidence="11">
    <location>
        <begin position="20"/>
        <end position="333"/>
    </location>
</feature>
<evidence type="ECO:0000256" key="4">
    <source>
        <dbReference type="ARBA" id="ARBA00022452"/>
    </source>
</evidence>
<keyword evidence="8" id="KW-0626">Porin</keyword>
<dbReference type="Proteomes" id="UP000293433">
    <property type="component" value="Unassembled WGS sequence"/>
</dbReference>
<comment type="subcellular location">
    <subcellularLocation>
        <location evidence="1">Cell outer membrane</location>
        <topology evidence="1">Multi-pass membrane protein</topology>
    </subcellularLocation>
</comment>